<name>A0A4Q0YGF1_9BACT</name>
<dbReference type="PANTHER" id="PTHR47623:SF1">
    <property type="entry name" value="OS09G0287300 PROTEIN"/>
    <property type="match status" value="1"/>
</dbReference>
<dbReference type="CDD" id="cd07067">
    <property type="entry name" value="HP_PGM_like"/>
    <property type="match status" value="1"/>
</dbReference>
<feature type="binding site" evidence="2">
    <location>
        <begin position="8"/>
        <end position="15"/>
    </location>
    <ligand>
        <name>substrate</name>
    </ligand>
</feature>
<reference evidence="3 4" key="1">
    <citation type="submission" date="2017-10" db="EMBL/GenBank/DDBJ databases">
        <title>Genomics of the genus Arcobacter.</title>
        <authorList>
            <person name="Perez-Cataluna A."/>
            <person name="Figueras M.J."/>
        </authorList>
    </citation>
    <scope>NUCLEOTIDE SEQUENCE [LARGE SCALE GENOMIC DNA]</scope>
    <source>
        <strain evidence="3 4">CECT 8993</strain>
    </source>
</reference>
<accession>A0A4Q0YGF1</accession>
<dbReference type="PROSITE" id="PS00018">
    <property type="entry name" value="EF_HAND_1"/>
    <property type="match status" value="1"/>
</dbReference>
<dbReference type="EMBL" id="PDKJ01000002">
    <property type="protein sequence ID" value="RXJ69736.1"/>
    <property type="molecule type" value="Genomic_DNA"/>
</dbReference>
<dbReference type="PANTHER" id="PTHR47623">
    <property type="entry name" value="OS09G0287300 PROTEIN"/>
    <property type="match status" value="1"/>
</dbReference>
<sequence length="158" mass="18282">MKELYIIRHAQKENNDNYEYDYDVPLTKRGIEAAKNLGTLLKRKKVLPDLIVSSPAIRARQSAEVIAKEIDYNKGVMYNEVIYQAYLNELVESISYTYDNINSLMIVGHNPSLTALAITFTNFKTELQMATAIKIEFDCDSWTQIDRNNSRFVELYEL</sequence>
<feature type="active site" description="Proton donor/acceptor" evidence="1">
    <location>
        <position position="89"/>
    </location>
</feature>
<gene>
    <name evidence="3" type="ORF">CRV08_03255</name>
</gene>
<comment type="caution">
    <text evidence="3">The sequence shown here is derived from an EMBL/GenBank/DDBJ whole genome shotgun (WGS) entry which is preliminary data.</text>
</comment>
<dbReference type="AlphaFoldDB" id="A0A4Q0YGF1"/>
<evidence type="ECO:0000256" key="1">
    <source>
        <dbReference type="PIRSR" id="PIRSR613078-1"/>
    </source>
</evidence>
<dbReference type="InterPro" id="IPR029033">
    <property type="entry name" value="His_PPase_superfam"/>
</dbReference>
<dbReference type="Gene3D" id="3.40.50.1240">
    <property type="entry name" value="Phosphoglycerate mutase-like"/>
    <property type="match status" value="1"/>
</dbReference>
<dbReference type="SUPFAM" id="SSF53254">
    <property type="entry name" value="Phosphoglycerate mutase-like"/>
    <property type="match status" value="1"/>
</dbReference>
<feature type="active site" description="Tele-phosphohistidine intermediate" evidence="1">
    <location>
        <position position="9"/>
    </location>
</feature>
<dbReference type="Pfam" id="PF00300">
    <property type="entry name" value="His_Phos_1"/>
    <property type="match status" value="1"/>
</dbReference>
<dbReference type="SMART" id="SM00855">
    <property type="entry name" value="PGAM"/>
    <property type="match status" value="1"/>
</dbReference>
<dbReference type="InterPro" id="IPR013078">
    <property type="entry name" value="His_Pase_superF_clade-1"/>
</dbReference>
<evidence type="ECO:0000313" key="4">
    <source>
        <dbReference type="Proteomes" id="UP000290172"/>
    </source>
</evidence>
<feature type="binding site" evidence="2">
    <location>
        <position position="58"/>
    </location>
    <ligand>
        <name>substrate</name>
    </ligand>
</feature>
<protein>
    <submittedName>
        <fullName evidence="3">Phosphoglycerate mutase</fullName>
    </submittedName>
</protein>
<dbReference type="InterPro" id="IPR018247">
    <property type="entry name" value="EF_Hand_1_Ca_BS"/>
</dbReference>
<dbReference type="Proteomes" id="UP000290172">
    <property type="component" value="Unassembled WGS sequence"/>
</dbReference>
<organism evidence="3 4">
    <name type="scientific">Halarcobacter ebronensis</name>
    <dbReference type="NCBI Taxonomy" id="1462615"/>
    <lineage>
        <taxon>Bacteria</taxon>
        <taxon>Pseudomonadati</taxon>
        <taxon>Campylobacterota</taxon>
        <taxon>Epsilonproteobacteria</taxon>
        <taxon>Campylobacterales</taxon>
        <taxon>Arcobacteraceae</taxon>
        <taxon>Halarcobacter</taxon>
    </lineage>
</organism>
<dbReference type="RefSeq" id="WP_128979018.1">
    <property type="nucleotide sequence ID" value="NZ_PDKJ01000002.1"/>
</dbReference>
<proteinExistence type="predicted"/>
<evidence type="ECO:0000313" key="3">
    <source>
        <dbReference type="EMBL" id="RXJ69736.1"/>
    </source>
</evidence>
<evidence type="ECO:0000256" key="2">
    <source>
        <dbReference type="PIRSR" id="PIRSR613078-2"/>
    </source>
</evidence>